<reference evidence="2 3" key="1">
    <citation type="submission" date="2019-07" db="EMBL/GenBank/DDBJ databases">
        <title>Full genome sequence of Luteimonas sp. Gr-4.</title>
        <authorList>
            <person name="Im W.-T."/>
        </authorList>
    </citation>
    <scope>NUCLEOTIDE SEQUENCE [LARGE SCALE GENOMIC DNA]</scope>
    <source>
        <strain evidence="2 3">Gr-4</strain>
    </source>
</reference>
<dbReference type="EMBL" id="CP042218">
    <property type="protein sequence ID" value="QDW65885.1"/>
    <property type="molecule type" value="Genomic_DNA"/>
</dbReference>
<dbReference type="KEGG" id="lug:FPZ22_02395"/>
<proteinExistence type="predicted"/>
<accession>A0A518N1T8</accession>
<dbReference type="RefSeq" id="WP_144889913.1">
    <property type="nucleotide sequence ID" value="NZ_CP042218.1"/>
</dbReference>
<evidence type="ECO:0000256" key="1">
    <source>
        <dbReference type="SAM" id="SignalP"/>
    </source>
</evidence>
<dbReference type="InterPro" id="IPR037126">
    <property type="entry name" value="PdaC/RsiV-like_sf"/>
</dbReference>
<evidence type="ECO:0000313" key="3">
    <source>
        <dbReference type="Proteomes" id="UP000316584"/>
    </source>
</evidence>
<protein>
    <submittedName>
        <fullName evidence="2">DUF3298 domain-containing protein</fullName>
    </submittedName>
</protein>
<dbReference type="AlphaFoldDB" id="A0A518N1T8"/>
<evidence type="ECO:0000313" key="2">
    <source>
        <dbReference type="EMBL" id="QDW65885.1"/>
    </source>
</evidence>
<keyword evidence="3" id="KW-1185">Reference proteome</keyword>
<dbReference type="PROSITE" id="PS51257">
    <property type="entry name" value="PROKAR_LIPOPROTEIN"/>
    <property type="match status" value="1"/>
</dbReference>
<sequence>MELHSHRMTALVLLMAAVALAGCRPEAEVAGGALDATDGDPPATRTALDPAAASAPITLEDVMEFDPRYLIGISYPPGMERYPGLAAELRRYAEAARAELMAAVEDLGPSSEDRMRAPYDLALSFDLLMETPEIVAVQAGGSLYTGGAHGIPLVARFVWLPQRDEMLTAASLFQGREGWHEVSAFVRESLHTSLSQRLEADALAPADRFRLLASGGEMIDEGTAPEAGNFAQFEPVPGVDGRLRALRFVFPPYQVGPYSDGVQTVEVPSAVLLPHLSPEYRGLFAAG</sequence>
<feature type="signal peptide" evidence="1">
    <location>
        <begin position="1"/>
        <end position="21"/>
    </location>
</feature>
<organism evidence="2 3">
    <name type="scientific">Luteimonas granuli</name>
    <dbReference type="NCBI Taxonomy" id="1176533"/>
    <lineage>
        <taxon>Bacteria</taxon>
        <taxon>Pseudomonadati</taxon>
        <taxon>Pseudomonadota</taxon>
        <taxon>Gammaproteobacteria</taxon>
        <taxon>Lysobacterales</taxon>
        <taxon>Lysobacteraceae</taxon>
        <taxon>Luteimonas</taxon>
    </lineage>
</organism>
<keyword evidence="1" id="KW-0732">Signal</keyword>
<dbReference type="OrthoDB" id="5637at2"/>
<dbReference type="Gene3D" id="3.90.640.20">
    <property type="entry name" value="Heat-shock cognate protein, ATPase"/>
    <property type="match status" value="1"/>
</dbReference>
<dbReference type="Proteomes" id="UP000316584">
    <property type="component" value="Chromosome"/>
</dbReference>
<feature type="chain" id="PRO_5021947145" evidence="1">
    <location>
        <begin position="22"/>
        <end position="287"/>
    </location>
</feature>
<gene>
    <name evidence="2" type="ORF">FPZ22_02395</name>
</gene>
<name>A0A518N1T8_9GAMM</name>